<evidence type="ECO:0000256" key="1">
    <source>
        <dbReference type="ARBA" id="ARBA00006620"/>
    </source>
</evidence>
<keyword evidence="4" id="KW-0255">Endonuclease</keyword>
<dbReference type="GO" id="GO:0016787">
    <property type="term" value="F:hydrolase activity"/>
    <property type="evidence" value="ECO:0007669"/>
    <property type="project" value="UniProtKB-KW"/>
</dbReference>
<evidence type="ECO:0000256" key="7">
    <source>
        <dbReference type="ARBA" id="ARBA00023016"/>
    </source>
</evidence>
<keyword evidence="9" id="KW-1185">Reference proteome</keyword>
<keyword evidence="3" id="KW-0540">Nuclease</keyword>
<reference evidence="8 9" key="1">
    <citation type="journal article" date="2016" name="Nat. Microbiol.">
        <title>The Mouse Intestinal Bacterial Collection (miBC) provides host-specific insight into cultured diversity and functional potential of the gut microbiota.</title>
        <authorList>
            <person name="Lagkouvardos I."/>
            <person name="Pukall R."/>
            <person name="Abt B."/>
            <person name="Foesel B.U."/>
            <person name="Meier-Kolthoff J.P."/>
            <person name="Kumar N."/>
            <person name="Bresciani A."/>
            <person name="Martinez I."/>
            <person name="Just S."/>
            <person name="Ziegler C."/>
            <person name="Brugiroux S."/>
            <person name="Garzetti D."/>
            <person name="Wenning M."/>
            <person name="Bui T.P."/>
            <person name="Wang J."/>
            <person name="Hugenholtz F."/>
            <person name="Plugge C.M."/>
            <person name="Peterson D.A."/>
            <person name="Hornef M.W."/>
            <person name="Baines J.F."/>
            <person name="Smidt H."/>
            <person name="Walter J."/>
            <person name="Kristiansen K."/>
            <person name="Nielsen H.B."/>
            <person name="Haller D."/>
            <person name="Overmann J."/>
            <person name="Stecher B."/>
            <person name="Clavel T."/>
        </authorList>
    </citation>
    <scope>NUCLEOTIDE SEQUENCE [LARGE SCALE GENOMIC DNA]</scope>
    <source>
        <strain evidence="8 9">DSM 28560</strain>
    </source>
</reference>
<proteinExistence type="inferred from homology"/>
<dbReference type="GO" id="GO:0003729">
    <property type="term" value="F:mRNA binding"/>
    <property type="evidence" value="ECO:0007669"/>
    <property type="project" value="InterPro"/>
</dbReference>
<name>A0A4R4FEU2_9FIRM</name>
<evidence type="ECO:0000313" key="9">
    <source>
        <dbReference type="Proteomes" id="UP000295710"/>
    </source>
</evidence>
<comment type="similarity">
    <text evidence="1">Belongs to the HicA mRNA interferase family.</text>
</comment>
<keyword evidence="6" id="KW-0694">RNA-binding</keyword>
<protein>
    <submittedName>
        <fullName evidence="8">Type II toxin-antitoxin system HicA family toxin</fullName>
    </submittedName>
</protein>
<evidence type="ECO:0000256" key="5">
    <source>
        <dbReference type="ARBA" id="ARBA00022801"/>
    </source>
</evidence>
<dbReference type="AlphaFoldDB" id="A0A4R4FEU2"/>
<keyword evidence="5" id="KW-0378">Hydrolase</keyword>
<dbReference type="Gene3D" id="3.30.920.30">
    <property type="entry name" value="Hypothetical protein"/>
    <property type="match status" value="1"/>
</dbReference>
<dbReference type="RefSeq" id="WP_132278135.1">
    <property type="nucleotide sequence ID" value="NZ_JAOBST010000026.1"/>
</dbReference>
<evidence type="ECO:0000256" key="4">
    <source>
        <dbReference type="ARBA" id="ARBA00022759"/>
    </source>
</evidence>
<gene>
    <name evidence="8" type="ORF">E1963_11570</name>
</gene>
<dbReference type="InterPro" id="IPR012933">
    <property type="entry name" value="HicA_mRNA_interferase"/>
</dbReference>
<dbReference type="SUPFAM" id="SSF54786">
    <property type="entry name" value="YcfA/nrd intein domain"/>
    <property type="match status" value="1"/>
</dbReference>
<comment type="caution">
    <text evidence="8">The sequence shown here is derived from an EMBL/GenBank/DDBJ whole genome shotgun (WGS) entry which is preliminary data.</text>
</comment>
<sequence length="62" mass="7126">MPMTPREMIKYLRKNGFEEVSQNGSHIKMRNAQTGRQTIVPYHSKPMKKGLEQAILKQAGLK</sequence>
<organism evidence="8 9">
    <name type="scientific">Extibacter muris</name>
    <dbReference type="NCBI Taxonomy" id="1796622"/>
    <lineage>
        <taxon>Bacteria</taxon>
        <taxon>Bacillati</taxon>
        <taxon>Bacillota</taxon>
        <taxon>Clostridia</taxon>
        <taxon>Lachnospirales</taxon>
        <taxon>Lachnospiraceae</taxon>
        <taxon>Extibacter</taxon>
    </lineage>
</organism>
<dbReference type="Pfam" id="PF07927">
    <property type="entry name" value="HicA_toxin"/>
    <property type="match status" value="1"/>
</dbReference>
<accession>A0A4R4FEU2</accession>
<evidence type="ECO:0000256" key="2">
    <source>
        <dbReference type="ARBA" id="ARBA00022649"/>
    </source>
</evidence>
<evidence type="ECO:0000256" key="3">
    <source>
        <dbReference type="ARBA" id="ARBA00022722"/>
    </source>
</evidence>
<keyword evidence="7" id="KW-0346">Stress response</keyword>
<dbReference type="EMBL" id="SMMX01000009">
    <property type="protein sequence ID" value="TDA21309.1"/>
    <property type="molecule type" value="Genomic_DNA"/>
</dbReference>
<dbReference type="InterPro" id="IPR038570">
    <property type="entry name" value="HicA_sf"/>
</dbReference>
<dbReference type="GO" id="GO:0004519">
    <property type="term" value="F:endonuclease activity"/>
    <property type="evidence" value="ECO:0007669"/>
    <property type="project" value="UniProtKB-KW"/>
</dbReference>
<evidence type="ECO:0000256" key="6">
    <source>
        <dbReference type="ARBA" id="ARBA00022884"/>
    </source>
</evidence>
<evidence type="ECO:0000313" key="8">
    <source>
        <dbReference type="EMBL" id="TDA21309.1"/>
    </source>
</evidence>
<dbReference type="Proteomes" id="UP000295710">
    <property type="component" value="Unassembled WGS sequence"/>
</dbReference>
<keyword evidence="2" id="KW-1277">Toxin-antitoxin system</keyword>